<evidence type="ECO:0008006" key="3">
    <source>
        <dbReference type="Google" id="ProtNLM"/>
    </source>
</evidence>
<dbReference type="Gene3D" id="3.40.50.11340">
    <property type="match status" value="1"/>
</dbReference>
<dbReference type="Gene3D" id="3.40.50.11350">
    <property type="match status" value="1"/>
</dbReference>
<accession>A0A2T0RQY8</accession>
<evidence type="ECO:0000313" key="1">
    <source>
        <dbReference type="EMBL" id="PRY23552.1"/>
    </source>
</evidence>
<gene>
    <name evidence="1" type="ORF">CLV78_10442</name>
</gene>
<keyword evidence="2" id="KW-1185">Reference proteome</keyword>
<protein>
    <recommendedName>
        <fullName evidence="3">Nodulation protein Z (NodZ)</fullName>
    </recommendedName>
</protein>
<dbReference type="OrthoDB" id="7405520at2"/>
<reference evidence="1 2" key="1">
    <citation type="submission" date="2018-03" db="EMBL/GenBank/DDBJ databases">
        <title>Genomic Encyclopedia of Archaeal and Bacterial Type Strains, Phase II (KMG-II): from individual species to whole genera.</title>
        <authorList>
            <person name="Goeker M."/>
        </authorList>
    </citation>
    <scope>NUCLEOTIDE SEQUENCE [LARGE SCALE GENOMIC DNA]</scope>
    <source>
        <strain evidence="1 2">DSM 29328</strain>
    </source>
</reference>
<name>A0A2T0RQY8_9RHOB</name>
<dbReference type="EMBL" id="PVTD01000004">
    <property type="protein sequence ID" value="PRY23552.1"/>
    <property type="molecule type" value="Genomic_DNA"/>
</dbReference>
<dbReference type="AlphaFoldDB" id="A0A2T0RQY8"/>
<organism evidence="1 2">
    <name type="scientific">Aliiruegeria haliotis</name>
    <dbReference type="NCBI Taxonomy" id="1280846"/>
    <lineage>
        <taxon>Bacteria</taxon>
        <taxon>Pseudomonadati</taxon>
        <taxon>Pseudomonadota</taxon>
        <taxon>Alphaproteobacteria</taxon>
        <taxon>Rhodobacterales</taxon>
        <taxon>Roseobacteraceae</taxon>
        <taxon>Aliiruegeria</taxon>
    </lineage>
</organism>
<dbReference type="Proteomes" id="UP000239480">
    <property type="component" value="Unassembled WGS sequence"/>
</dbReference>
<proteinExistence type="predicted"/>
<dbReference type="RefSeq" id="WP_106204957.1">
    <property type="nucleotide sequence ID" value="NZ_PVTD01000004.1"/>
</dbReference>
<evidence type="ECO:0000313" key="2">
    <source>
        <dbReference type="Proteomes" id="UP000239480"/>
    </source>
</evidence>
<comment type="caution">
    <text evidence="1">The sequence shown here is derived from an EMBL/GenBank/DDBJ whole genome shotgun (WGS) entry which is preliminary data.</text>
</comment>
<sequence length="319" mass="35723">MADERYLVIKGKAGLGNRMLAAVTGLVYADLSGRIPVVDWRDGAYADYGTNAYPLLFDTPATVDPARFDAETQVTPSVWSGRMGEYANDIVGDRHEGARVYRASCVDLRHLDHPEPVAVYWSYVSKLPRLRGHMMRDPRFRGRSAKEILRDYLQRYFPPNQTVRSAVDQVVDGMPSPRIGVHLRFTDMRGPLEKTVAALERLRAKMPDAPVFLATDSREAQDLLTHRFDRVTVIEKHLSDDGCRLHQPGGWNQVNLQAEAENAMVDLWTLAACDRLICSSNSTFSGVATLIGGFGNGAILDVDRINPLVRAKRWIQPFL</sequence>